<dbReference type="AlphaFoldDB" id="D6RMH1"/>
<evidence type="ECO:0000313" key="2">
    <source>
        <dbReference type="Proteomes" id="UP000001861"/>
    </source>
</evidence>
<dbReference type="EMBL" id="AACS02000005">
    <property type="protein sequence ID" value="EFI27672.1"/>
    <property type="molecule type" value="Genomic_DNA"/>
</dbReference>
<reference evidence="1 2" key="1">
    <citation type="journal article" date="2010" name="Proc. Natl. Acad. Sci. U.S.A.">
        <title>Insights into evolution of multicellular fungi from the assembled chromosomes of the mushroom Coprinopsis cinerea (Coprinus cinereus).</title>
        <authorList>
            <person name="Stajich J.E."/>
            <person name="Wilke S.K."/>
            <person name="Ahren D."/>
            <person name="Au C.H."/>
            <person name="Birren B.W."/>
            <person name="Borodovsky M."/>
            <person name="Burns C."/>
            <person name="Canback B."/>
            <person name="Casselton L.A."/>
            <person name="Cheng C.K."/>
            <person name="Deng J."/>
            <person name="Dietrich F.S."/>
            <person name="Fargo D.C."/>
            <person name="Farman M.L."/>
            <person name="Gathman A.C."/>
            <person name="Goldberg J."/>
            <person name="Guigo R."/>
            <person name="Hoegger P.J."/>
            <person name="Hooker J.B."/>
            <person name="Huggins A."/>
            <person name="James T.Y."/>
            <person name="Kamada T."/>
            <person name="Kilaru S."/>
            <person name="Kodira C."/>
            <person name="Kues U."/>
            <person name="Kupfer D."/>
            <person name="Kwan H.S."/>
            <person name="Lomsadze A."/>
            <person name="Li W."/>
            <person name="Lilly W.W."/>
            <person name="Ma L.J."/>
            <person name="Mackey A.J."/>
            <person name="Manning G."/>
            <person name="Martin F."/>
            <person name="Muraguchi H."/>
            <person name="Natvig D.O."/>
            <person name="Palmerini H."/>
            <person name="Ramesh M.A."/>
            <person name="Rehmeyer C.J."/>
            <person name="Roe B.A."/>
            <person name="Shenoy N."/>
            <person name="Stanke M."/>
            <person name="Ter-Hovhannisyan V."/>
            <person name="Tunlid A."/>
            <person name="Velagapudi R."/>
            <person name="Vision T.J."/>
            <person name="Zeng Q."/>
            <person name="Zolan M.E."/>
            <person name="Pukkila P.J."/>
        </authorList>
    </citation>
    <scope>NUCLEOTIDE SEQUENCE [LARGE SCALE GENOMIC DNA]</scope>
    <source>
        <strain evidence="2">Okayama-7 / 130 / ATCC MYA-4618 / FGSC 9003</strain>
    </source>
</reference>
<dbReference type="HOGENOM" id="CLU_2346605_0_0_1"/>
<sequence>MSQHYFQNTYFKFVEVCRSNSVSAVSTIRGACRTIWTSYHWHKMERVRGARGYDGAPLIDATGTTNVQRASIADEAAKRISIMFLQPVGTNGVKEWT</sequence>
<dbReference type="VEuPathDB" id="FungiDB:CC1G_14597"/>
<dbReference type="KEGG" id="cci:CC1G_14597"/>
<accession>D6RMH1</accession>
<name>D6RMH1_COPC7</name>
<organism evidence="1 2">
    <name type="scientific">Coprinopsis cinerea (strain Okayama-7 / 130 / ATCC MYA-4618 / FGSC 9003)</name>
    <name type="common">Inky cap fungus</name>
    <name type="synonym">Hormographiella aspergillata</name>
    <dbReference type="NCBI Taxonomy" id="240176"/>
    <lineage>
        <taxon>Eukaryota</taxon>
        <taxon>Fungi</taxon>
        <taxon>Dikarya</taxon>
        <taxon>Basidiomycota</taxon>
        <taxon>Agaricomycotina</taxon>
        <taxon>Agaricomycetes</taxon>
        <taxon>Agaricomycetidae</taxon>
        <taxon>Agaricales</taxon>
        <taxon>Agaricineae</taxon>
        <taxon>Psathyrellaceae</taxon>
        <taxon>Coprinopsis</taxon>
    </lineage>
</organism>
<comment type="caution">
    <text evidence="1">The sequence shown here is derived from an EMBL/GenBank/DDBJ whole genome shotgun (WGS) entry which is preliminary data.</text>
</comment>
<keyword evidence="2" id="KW-1185">Reference proteome</keyword>
<dbReference type="RefSeq" id="XP_002911166.1">
    <property type="nucleotide sequence ID" value="XM_002911120.1"/>
</dbReference>
<dbReference type="GeneID" id="9380006"/>
<dbReference type="Proteomes" id="UP000001861">
    <property type="component" value="Unassembled WGS sequence"/>
</dbReference>
<evidence type="ECO:0000313" key="1">
    <source>
        <dbReference type="EMBL" id="EFI27672.1"/>
    </source>
</evidence>
<dbReference type="InParanoid" id="D6RMH1"/>
<gene>
    <name evidence="1" type="ORF">CC1G_14597</name>
</gene>
<proteinExistence type="predicted"/>
<protein>
    <submittedName>
        <fullName evidence="1">Uncharacterized protein</fullName>
    </submittedName>
</protein>